<feature type="compositionally biased region" description="Basic and acidic residues" evidence="1">
    <location>
        <begin position="183"/>
        <end position="192"/>
    </location>
</feature>
<feature type="compositionally biased region" description="Polar residues" evidence="1">
    <location>
        <begin position="169"/>
        <end position="182"/>
    </location>
</feature>
<dbReference type="PANTHER" id="PTHR31800:SF1">
    <property type="entry name" value="COILED-COIL DOMAIN-CONTAINING PROTEIN 32"/>
    <property type="match status" value="1"/>
</dbReference>
<organism evidence="2 3">
    <name type="scientific">Umbra pygmaea</name>
    <name type="common">Eastern mudminnow</name>
    <dbReference type="NCBI Taxonomy" id="75934"/>
    <lineage>
        <taxon>Eukaryota</taxon>
        <taxon>Metazoa</taxon>
        <taxon>Chordata</taxon>
        <taxon>Craniata</taxon>
        <taxon>Vertebrata</taxon>
        <taxon>Euteleostomi</taxon>
        <taxon>Actinopterygii</taxon>
        <taxon>Neopterygii</taxon>
        <taxon>Teleostei</taxon>
        <taxon>Protacanthopterygii</taxon>
        <taxon>Esociformes</taxon>
        <taxon>Umbridae</taxon>
        <taxon>Umbra</taxon>
    </lineage>
</organism>
<evidence type="ECO:0000256" key="1">
    <source>
        <dbReference type="SAM" id="MobiDB-lite"/>
    </source>
</evidence>
<comment type="caution">
    <text evidence="2">The sequence shown here is derived from an EMBL/GenBank/DDBJ whole genome shotgun (WGS) entry which is preliminary data.</text>
</comment>
<gene>
    <name evidence="2" type="ORF">UPYG_G00230110</name>
</gene>
<dbReference type="EMBL" id="JAGEUA010000007">
    <property type="protein sequence ID" value="KAL0969635.1"/>
    <property type="molecule type" value="Genomic_DNA"/>
</dbReference>
<protein>
    <recommendedName>
        <fullName evidence="4">CCDC32</fullName>
    </recommendedName>
</protein>
<feature type="region of interest" description="Disordered" evidence="1">
    <location>
        <begin position="169"/>
        <end position="229"/>
    </location>
</feature>
<evidence type="ECO:0000313" key="3">
    <source>
        <dbReference type="Proteomes" id="UP001557470"/>
    </source>
</evidence>
<evidence type="ECO:0008006" key="4">
    <source>
        <dbReference type="Google" id="ProtNLM"/>
    </source>
</evidence>
<keyword evidence="3" id="KW-1185">Reference proteome</keyword>
<dbReference type="AlphaFoldDB" id="A0ABD0WIJ6"/>
<proteinExistence type="predicted"/>
<feature type="compositionally biased region" description="Basic and acidic residues" evidence="1">
    <location>
        <begin position="216"/>
        <end position="229"/>
    </location>
</feature>
<dbReference type="Proteomes" id="UP001557470">
    <property type="component" value="Unassembled WGS sequence"/>
</dbReference>
<name>A0ABD0WIJ6_UMBPY</name>
<evidence type="ECO:0000313" key="2">
    <source>
        <dbReference type="EMBL" id="KAL0969635.1"/>
    </source>
</evidence>
<dbReference type="PANTHER" id="PTHR31800">
    <property type="entry name" value="COILED-COIL DOMAIN-CONTAINING PROTEIN 32"/>
    <property type="match status" value="1"/>
</dbReference>
<dbReference type="Pfam" id="PF14989">
    <property type="entry name" value="CCDC32"/>
    <property type="match status" value="1"/>
</dbReference>
<reference evidence="2 3" key="1">
    <citation type="submission" date="2024-06" db="EMBL/GenBank/DDBJ databases">
        <authorList>
            <person name="Pan Q."/>
            <person name="Wen M."/>
            <person name="Jouanno E."/>
            <person name="Zahm M."/>
            <person name="Klopp C."/>
            <person name="Cabau C."/>
            <person name="Louis A."/>
            <person name="Berthelot C."/>
            <person name="Parey E."/>
            <person name="Roest Crollius H."/>
            <person name="Montfort J."/>
            <person name="Robinson-Rechavi M."/>
            <person name="Bouchez O."/>
            <person name="Lampietro C."/>
            <person name="Lopez Roques C."/>
            <person name="Donnadieu C."/>
            <person name="Postlethwait J."/>
            <person name="Bobe J."/>
            <person name="Verreycken H."/>
            <person name="Guiguen Y."/>
        </authorList>
    </citation>
    <scope>NUCLEOTIDE SEQUENCE [LARGE SCALE GENOMIC DNA]</scope>
    <source>
        <strain evidence="2">Up_M1</strain>
        <tissue evidence="2">Testis</tissue>
    </source>
</reference>
<accession>A0ABD0WIJ6</accession>
<sequence length="229" mass="25766">MIDDFENHKARSSVELWSEICSTLPDVQVEEEVQAEVGDGSALFEDSFQPTHFGNDLPHNGMSTSSSSQSVWEPMEDSDVYIASLENRLKRIKGQSTEVTSREMLRSLSQAKKECWDRFLHDAHCSELFQESDLDQSALEHLKRWLVPEKVAISAEELEFLLLPSLSREQTSTDQSQVSPEQASKDLEKDETFLQAQAITPAPLCSTDQSQVSPEHASKDLEKDESHAP</sequence>
<dbReference type="InterPro" id="IPR028039">
    <property type="entry name" value="CCDC32"/>
</dbReference>